<comment type="similarity">
    <text evidence="1">Belongs to the SorC transcriptional regulatory family.</text>
</comment>
<keyword evidence="4" id="KW-0804">Transcription</keyword>
<dbReference type="PANTHER" id="PTHR34294">
    <property type="entry name" value="TRANSCRIPTIONAL REGULATOR-RELATED"/>
    <property type="match status" value="1"/>
</dbReference>
<reference evidence="8" key="1">
    <citation type="submission" date="2016-12" db="EMBL/GenBank/DDBJ databases">
        <authorList>
            <person name="Meng X."/>
        </authorList>
    </citation>
    <scope>NUCLEOTIDE SEQUENCE [LARGE SCALE GENOMIC DNA]</scope>
    <source>
        <strain evidence="8">DSM 19116</strain>
    </source>
</reference>
<dbReference type="InterPro" id="IPR007630">
    <property type="entry name" value="RNA_pol_sigma70_r4"/>
</dbReference>
<dbReference type="GO" id="GO:0003700">
    <property type="term" value="F:DNA-binding transcription factor activity"/>
    <property type="evidence" value="ECO:0007669"/>
    <property type="project" value="InterPro"/>
</dbReference>
<dbReference type="Gene3D" id="1.10.10.10">
    <property type="entry name" value="Winged helix-like DNA-binding domain superfamily/Winged helix DNA-binding domain"/>
    <property type="match status" value="1"/>
</dbReference>
<proteinExistence type="inferred from homology"/>
<dbReference type="SUPFAM" id="SSF46689">
    <property type="entry name" value="Homeodomain-like"/>
    <property type="match status" value="1"/>
</dbReference>
<dbReference type="GO" id="GO:0030246">
    <property type="term" value="F:carbohydrate binding"/>
    <property type="evidence" value="ECO:0007669"/>
    <property type="project" value="InterPro"/>
</dbReference>
<gene>
    <name evidence="7" type="ORF">BSZ39_10045</name>
</gene>
<dbReference type="PANTHER" id="PTHR34294:SF1">
    <property type="entry name" value="TRANSCRIPTIONAL REGULATOR LSRR"/>
    <property type="match status" value="1"/>
</dbReference>
<keyword evidence="3" id="KW-0238">DNA-binding</keyword>
<feature type="domain" description="RNA polymerase sigma-70 region 4" evidence="6">
    <location>
        <begin position="13"/>
        <end position="44"/>
    </location>
</feature>
<dbReference type="OrthoDB" id="186585at2"/>
<dbReference type="InterPro" id="IPR051054">
    <property type="entry name" value="SorC_transcr_regulators"/>
</dbReference>
<dbReference type="Gene3D" id="3.40.50.1360">
    <property type="match status" value="1"/>
</dbReference>
<organism evidence="7 8">
    <name type="scientific">Bowdeniella nasicola</name>
    <dbReference type="NCBI Taxonomy" id="208480"/>
    <lineage>
        <taxon>Bacteria</taxon>
        <taxon>Bacillati</taxon>
        <taxon>Actinomycetota</taxon>
        <taxon>Actinomycetes</taxon>
        <taxon>Actinomycetales</taxon>
        <taxon>Actinomycetaceae</taxon>
        <taxon>Bowdeniella</taxon>
    </lineage>
</organism>
<dbReference type="EMBL" id="MQVR01000068">
    <property type="protein sequence ID" value="OKL53338.1"/>
    <property type="molecule type" value="Genomic_DNA"/>
</dbReference>
<dbReference type="Pfam" id="PF04545">
    <property type="entry name" value="Sigma70_r4"/>
    <property type="match status" value="1"/>
</dbReference>
<evidence type="ECO:0000256" key="3">
    <source>
        <dbReference type="ARBA" id="ARBA00023125"/>
    </source>
</evidence>
<dbReference type="STRING" id="208480.SAMN02910418_00211"/>
<evidence type="ECO:0000313" key="7">
    <source>
        <dbReference type="EMBL" id="OKL53338.1"/>
    </source>
</evidence>
<evidence type="ECO:0000256" key="1">
    <source>
        <dbReference type="ARBA" id="ARBA00010466"/>
    </source>
</evidence>
<evidence type="ECO:0000259" key="5">
    <source>
        <dbReference type="Pfam" id="PF04198"/>
    </source>
</evidence>
<dbReference type="Pfam" id="PF04198">
    <property type="entry name" value="Sugar-bind"/>
    <property type="match status" value="1"/>
</dbReference>
<dbReference type="SUPFAM" id="SSF100950">
    <property type="entry name" value="NagB/RpiA/CoA transferase-like"/>
    <property type="match status" value="1"/>
</dbReference>
<evidence type="ECO:0000256" key="2">
    <source>
        <dbReference type="ARBA" id="ARBA00023015"/>
    </source>
</evidence>
<name>A0A1Q5Q0F2_9ACTO</name>
<evidence type="ECO:0000259" key="6">
    <source>
        <dbReference type="Pfam" id="PF04545"/>
    </source>
</evidence>
<dbReference type="Proteomes" id="UP000185628">
    <property type="component" value="Unassembled WGS sequence"/>
</dbReference>
<accession>A0A1Q5Q0F2</accession>
<evidence type="ECO:0000313" key="8">
    <source>
        <dbReference type="Proteomes" id="UP000185628"/>
    </source>
</evidence>
<dbReference type="InterPro" id="IPR036388">
    <property type="entry name" value="WH-like_DNA-bd_sf"/>
</dbReference>
<dbReference type="GO" id="GO:0003677">
    <property type="term" value="F:DNA binding"/>
    <property type="evidence" value="ECO:0007669"/>
    <property type="project" value="UniProtKB-KW"/>
</dbReference>
<comment type="caution">
    <text evidence="7">The sequence shown here is derived from an EMBL/GenBank/DDBJ whole genome shotgun (WGS) entry which is preliminary data.</text>
</comment>
<dbReference type="InterPro" id="IPR037171">
    <property type="entry name" value="NagB/RpiA_transferase-like"/>
</dbReference>
<dbReference type="GO" id="GO:0006352">
    <property type="term" value="P:DNA-templated transcription initiation"/>
    <property type="evidence" value="ECO:0007669"/>
    <property type="project" value="InterPro"/>
</dbReference>
<sequence>MDNCREELFRVAQLYYVQDETMASIASEMGVSRSTVSRMLKTARETGIVRISLAPATTGASRVAQELFDEFGVHAEVVSVRASRPDHARLDAVAKVAAERLAAAVTPGTTVGVAWGTTLSAVATHVQPQPTPDVHIVQLNGAANSTTSGIPYAASIFTQLAGAFGADAMFFPVPAFFDFAETKEAMWRERSVQRVLAAQETCDVAVFGVGAISGRAGSHVYQAGYFDTPADRRALLTEGVVGDVCTVLMREDGSYEDIELNKRATGPTPAQLRRIPRRLCIVAGEAKAAPALAALRAQVATDLVIDERAARRVLSLARMSATTG</sequence>
<dbReference type="InterPro" id="IPR009057">
    <property type="entry name" value="Homeodomain-like_sf"/>
</dbReference>
<keyword evidence="8" id="KW-1185">Reference proteome</keyword>
<keyword evidence="2" id="KW-0805">Transcription regulation</keyword>
<dbReference type="AlphaFoldDB" id="A0A1Q5Q0F2"/>
<feature type="domain" description="Sugar-binding" evidence="5">
    <location>
        <begin position="59"/>
        <end position="315"/>
    </location>
</feature>
<protein>
    <submittedName>
        <fullName evidence="7">Transcriptional regulator</fullName>
    </submittedName>
</protein>
<dbReference type="InterPro" id="IPR001387">
    <property type="entry name" value="Cro/C1-type_HTH"/>
</dbReference>
<dbReference type="InterPro" id="IPR007324">
    <property type="entry name" value="Sugar-bd_dom_put"/>
</dbReference>
<evidence type="ECO:0000256" key="4">
    <source>
        <dbReference type="ARBA" id="ARBA00023163"/>
    </source>
</evidence>
<dbReference type="CDD" id="cd00093">
    <property type="entry name" value="HTH_XRE"/>
    <property type="match status" value="1"/>
</dbReference>